<feature type="region of interest" description="Disordered" evidence="1">
    <location>
        <begin position="1"/>
        <end position="25"/>
    </location>
</feature>
<dbReference type="InterPro" id="IPR036390">
    <property type="entry name" value="WH_DNA-bd_sf"/>
</dbReference>
<gene>
    <name evidence="2" type="ORF">SAMN04488694_12631</name>
</gene>
<dbReference type="RefSeq" id="WP_092934939.1">
    <property type="nucleotide sequence ID" value="NZ_FOIC01000026.1"/>
</dbReference>
<reference evidence="3" key="1">
    <citation type="submission" date="2016-10" db="EMBL/GenBank/DDBJ databases">
        <authorList>
            <person name="Varghese N."/>
            <person name="Submissions S."/>
        </authorList>
    </citation>
    <scope>NUCLEOTIDE SEQUENCE [LARGE SCALE GENOMIC DNA]</scope>
    <source>
        <strain evidence="3">CDM_6</strain>
    </source>
</reference>
<evidence type="ECO:0000256" key="1">
    <source>
        <dbReference type="SAM" id="MobiDB-lite"/>
    </source>
</evidence>
<dbReference type="OrthoDB" id="373454at2157"/>
<dbReference type="Proteomes" id="UP000199320">
    <property type="component" value="Unassembled WGS sequence"/>
</dbReference>
<dbReference type="STRING" id="392421.SAMN04488694_12631"/>
<dbReference type="SUPFAM" id="SSF46785">
    <property type="entry name" value="Winged helix' DNA-binding domain"/>
    <property type="match status" value="1"/>
</dbReference>
<keyword evidence="3" id="KW-1185">Reference proteome</keyword>
<protein>
    <submittedName>
        <fullName evidence="2">Uncharacterized protein</fullName>
    </submittedName>
</protein>
<name>A0A1I0IV01_9EURY</name>
<evidence type="ECO:0000313" key="3">
    <source>
        <dbReference type="Proteomes" id="UP000199320"/>
    </source>
</evidence>
<feature type="compositionally biased region" description="Polar residues" evidence="1">
    <location>
        <begin position="1"/>
        <end position="17"/>
    </location>
</feature>
<evidence type="ECO:0000313" key="2">
    <source>
        <dbReference type="EMBL" id="SEU01081.1"/>
    </source>
</evidence>
<dbReference type="EMBL" id="FOIC01000026">
    <property type="protein sequence ID" value="SEU01081.1"/>
    <property type="molecule type" value="Genomic_DNA"/>
</dbReference>
<organism evidence="2 3">
    <name type="scientific">Natrinema hispanicum</name>
    <dbReference type="NCBI Taxonomy" id="392421"/>
    <lineage>
        <taxon>Archaea</taxon>
        <taxon>Methanobacteriati</taxon>
        <taxon>Methanobacteriota</taxon>
        <taxon>Stenosarchaea group</taxon>
        <taxon>Halobacteria</taxon>
        <taxon>Halobacteriales</taxon>
        <taxon>Natrialbaceae</taxon>
        <taxon>Natrinema</taxon>
    </lineage>
</organism>
<sequence>MTANKINSVPSDNSVSRLPTEAEAVTVTRDPRTRRIVGLADSYAGTTTAKDIANRTGWTLEETRVHARRLEEEDLVQTIGEGSRILLLTERGERLARGEL</sequence>
<proteinExistence type="predicted"/>
<dbReference type="AlphaFoldDB" id="A0A1I0IV01"/>
<accession>A0A1I0IV01</accession>